<keyword evidence="4" id="KW-1185">Reference proteome</keyword>
<accession>A0ABT2SH02</accession>
<protein>
    <submittedName>
        <fullName evidence="3">Helix-turn-helix domain-containing protein</fullName>
    </submittedName>
</protein>
<reference evidence="3 4" key="1">
    <citation type="journal article" date="2021" name="ISME Commun">
        <title>Automated analysis of genomic sequences facilitates high-throughput and comprehensive description of bacteria.</title>
        <authorList>
            <person name="Hitch T.C.A."/>
        </authorList>
    </citation>
    <scope>NUCLEOTIDE SEQUENCE [LARGE SCALE GENOMIC DNA]</scope>
    <source>
        <strain evidence="3 4">Sanger_29</strain>
    </source>
</reference>
<evidence type="ECO:0000313" key="3">
    <source>
        <dbReference type="EMBL" id="MCU6723767.1"/>
    </source>
</evidence>
<dbReference type="CDD" id="cd00093">
    <property type="entry name" value="HTH_XRE"/>
    <property type="match status" value="1"/>
</dbReference>
<dbReference type="PROSITE" id="PS50943">
    <property type="entry name" value="HTH_CROC1"/>
    <property type="match status" value="1"/>
</dbReference>
<dbReference type="InterPro" id="IPR010982">
    <property type="entry name" value="Lambda_DNA-bd_dom_sf"/>
</dbReference>
<dbReference type="InterPro" id="IPR001387">
    <property type="entry name" value="Cro/C1-type_HTH"/>
</dbReference>
<evidence type="ECO:0000259" key="2">
    <source>
        <dbReference type="PROSITE" id="PS50943"/>
    </source>
</evidence>
<evidence type="ECO:0000256" key="1">
    <source>
        <dbReference type="ARBA" id="ARBA00023125"/>
    </source>
</evidence>
<evidence type="ECO:0000313" key="4">
    <source>
        <dbReference type="Proteomes" id="UP001652338"/>
    </source>
</evidence>
<sequence>MKAQLSTQEKLWDLRKEHDYKQEFVAKAINVSTATISKYENKDNKEFNLAILSRLAKFYDVSLEWLAGTTEVREESQTDIDELMLDDETIELLKSGRFNNRLLCEIIKHPDFIKLMTDTEIYVDGIATMQIKNMNDWLDAVRLQIIQQKNPDANDLYLKVLESSHIQEEEYFFHTIHSDWDNIVRTIRERHQFEAESAPIERPMSNDKKVQRFLQTLKFKSNPIEEFWRFFCDEMQIPFDHLSVDEHKTMKDVFKRSKLLKALPNRKKGK</sequence>
<dbReference type="RefSeq" id="WP_262652921.1">
    <property type="nucleotide sequence ID" value="NZ_JAOQKE010000001.1"/>
</dbReference>
<name>A0ABT2SH02_9FIRM</name>
<dbReference type="Proteomes" id="UP001652338">
    <property type="component" value="Unassembled WGS sequence"/>
</dbReference>
<gene>
    <name evidence="3" type="ORF">OCV47_00085</name>
</gene>
<dbReference type="SMART" id="SM00530">
    <property type="entry name" value="HTH_XRE"/>
    <property type="match status" value="1"/>
</dbReference>
<dbReference type="PANTHER" id="PTHR46558:SF13">
    <property type="entry name" value="HTH-TYPE TRANSCRIPTIONAL REGULATOR IMMR"/>
    <property type="match status" value="1"/>
</dbReference>
<organism evidence="3 4">
    <name type="scientific">Muricoprocola aceti</name>
    <dbReference type="NCBI Taxonomy" id="2981772"/>
    <lineage>
        <taxon>Bacteria</taxon>
        <taxon>Bacillati</taxon>
        <taxon>Bacillota</taxon>
        <taxon>Clostridia</taxon>
        <taxon>Lachnospirales</taxon>
        <taxon>Lachnospiraceae</taxon>
        <taxon>Muricoprocola</taxon>
    </lineage>
</organism>
<keyword evidence="1" id="KW-0238">DNA-binding</keyword>
<dbReference type="EMBL" id="JAOQKE010000001">
    <property type="protein sequence ID" value="MCU6723767.1"/>
    <property type="molecule type" value="Genomic_DNA"/>
</dbReference>
<dbReference type="Gene3D" id="1.10.260.40">
    <property type="entry name" value="lambda repressor-like DNA-binding domains"/>
    <property type="match status" value="1"/>
</dbReference>
<dbReference type="Pfam" id="PF01381">
    <property type="entry name" value="HTH_3"/>
    <property type="match status" value="1"/>
</dbReference>
<dbReference type="PANTHER" id="PTHR46558">
    <property type="entry name" value="TRACRIPTIONAL REGULATORY PROTEIN-RELATED-RELATED"/>
    <property type="match status" value="1"/>
</dbReference>
<feature type="domain" description="HTH cro/C1-type" evidence="2">
    <location>
        <begin position="11"/>
        <end position="66"/>
    </location>
</feature>
<comment type="caution">
    <text evidence="3">The sequence shown here is derived from an EMBL/GenBank/DDBJ whole genome shotgun (WGS) entry which is preliminary data.</text>
</comment>
<proteinExistence type="predicted"/>
<dbReference type="SUPFAM" id="SSF47413">
    <property type="entry name" value="lambda repressor-like DNA-binding domains"/>
    <property type="match status" value="1"/>
</dbReference>